<keyword evidence="1" id="KW-0472">Membrane</keyword>
<keyword evidence="1" id="KW-1133">Transmembrane helix</keyword>
<dbReference type="AlphaFoldDB" id="A0A8J3ACK8"/>
<dbReference type="Proteomes" id="UP000650511">
    <property type="component" value="Unassembled WGS sequence"/>
</dbReference>
<feature type="transmembrane region" description="Helical" evidence="1">
    <location>
        <begin position="111"/>
        <end position="134"/>
    </location>
</feature>
<evidence type="ECO:0000313" key="3">
    <source>
        <dbReference type="Proteomes" id="UP000650511"/>
    </source>
</evidence>
<feature type="transmembrane region" description="Helical" evidence="1">
    <location>
        <begin position="47"/>
        <end position="67"/>
    </location>
</feature>
<proteinExistence type="predicted"/>
<feature type="transmembrane region" description="Helical" evidence="1">
    <location>
        <begin position="79"/>
        <end position="99"/>
    </location>
</feature>
<reference evidence="2" key="1">
    <citation type="journal article" date="2014" name="Int. J. Syst. Evol. Microbiol.">
        <title>Complete genome sequence of Corynebacterium casei LMG S-19264T (=DSM 44701T), isolated from a smear-ripened cheese.</title>
        <authorList>
            <consortium name="US DOE Joint Genome Institute (JGI-PGF)"/>
            <person name="Walter F."/>
            <person name="Albersmeier A."/>
            <person name="Kalinowski J."/>
            <person name="Ruckert C."/>
        </authorList>
    </citation>
    <scope>NUCLEOTIDE SEQUENCE</scope>
    <source>
        <strain evidence="2">CGMCC 1.14988</strain>
    </source>
</reference>
<reference evidence="2" key="2">
    <citation type="submission" date="2020-09" db="EMBL/GenBank/DDBJ databases">
        <authorList>
            <person name="Sun Q."/>
            <person name="Zhou Y."/>
        </authorList>
    </citation>
    <scope>NUCLEOTIDE SEQUENCE</scope>
    <source>
        <strain evidence="2">CGMCC 1.14988</strain>
    </source>
</reference>
<gene>
    <name evidence="2" type="ORF">GCM10011354_12730</name>
</gene>
<evidence type="ECO:0000256" key="1">
    <source>
        <dbReference type="SAM" id="Phobius"/>
    </source>
</evidence>
<evidence type="ECO:0000313" key="2">
    <source>
        <dbReference type="EMBL" id="GGI05164.1"/>
    </source>
</evidence>
<dbReference type="EMBL" id="BMHA01000004">
    <property type="protein sequence ID" value="GGI05164.1"/>
    <property type="molecule type" value="Genomic_DNA"/>
</dbReference>
<keyword evidence="1" id="KW-0812">Transmembrane</keyword>
<name>A0A8J3ACK8_9ACTN</name>
<organism evidence="2 3">
    <name type="scientific">Egicoccus halophilus</name>
    <dbReference type="NCBI Taxonomy" id="1670830"/>
    <lineage>
        <taxon>Bacteria</taxon>
        <taxon>Bacillati</taxon>
        <taxon>Actinomycetota</taxon>
        <taxon>Nitriliruptoria</taxon>
        <taxon>Egicoccales</taxon>
        <taxon>Egicoccaceae</taxon>
        <taxon>Egicoccus</taxon>
    </lineage>
</organism>
<feature type="transmembrane region" description="Helical" evidence="1">
    <location>
        <begin position="16"/>
        <end position="35"/>
    </location>
</feature>
<sequence length="139" mass="14430">MDTGLNLDVIATAHQFLGYLVALVVLTAAIAGFVVDRDRPFAARNFVLPAVLIDIQILGGLAIFVLGRYWEHPSFLVSMLHPLLALAALVVAHVAIGRARKADVAVQARRTAAGGLVVALVLVFGAIGVVSAGIRGVGA</sequence>
<dbReference type="RefSeq" id="WP_130649468.1">
    <property type="nucleotide sequence ID" value="NZ_BMHA01000004.1"/>
</dbReference>
<comment type="caution">
    <text evidence="2">The sequence shown here is derived from an EMBL/GenBank/DDBJ whole genome shotgun (WGS) entry which is preliminary data.</text>
</comment>
<accession>A0A8J3ACK8</accession>
<protein>
    <submittedName>
        <fullName evidence="2">Uncharacterized protein</fullName>
    </submittedName>
</protein>
<keyword evidence="3" id="KW-1185">Reference proteome</keyword>